<name>A0A368L3H4_9BURK</name>
<proteinExistence type="predicted"/>
<sequence>MTPALQGVASMSAPYEIQRILTQSEELAPVSPAAIQLLQMLNDPDADLRQIADKVRLDPVVSLRVLRAANSAHFSRGRQVSAISEALMILGLTQARPLISAAIMLSNTRAPKLPGFDANQFWHHSIWAAANAEYLSTAVREAPWIGFTCGLLHDLGRLLFANAWPQEYARVLTNVTSDDAALCVAEKEVFGFDHTELGAALLEQWHLPADVCQAIRLHHQPANTTGLPLVGLLQFADEMANHIDGQHLQMVPAEMMQAHQIPLSEEQLQAALPAMEKHHERYMVLF</sequence>
<comment type="caution">
    <text evidence="2">The sequence shown here is derived from an EMBL/GenBank/DDBJ whole genome shotgun (WGS) entry which is preliminary data.</text>
</comment>
<dbReference type="AlphaFoldDB" id="A0A368L3H4"/>
<accession>A0A368L3H4</accession>
<reference evidence="2 3" key="1">
    <citation type="journal article" date="2018" name="Int. J. Syst. Evol. Microbiol.">
        <title>Parvibium lacunae gen. nov., sp. nov., a new member of the family Alcaligenaceae isolated from a freshwater pond.</title>
        <authorList>
            <person name="Chen W.M."/>
            <person name="Xie P.B."/>
            <person name="Hsu M.Y."/>
            <person name="Sheu S.Y."/>
        </authorList>
    </citation>
    <scope>NUCLEOTIDE SEQUENCE [LARGE SCALE GENOMIC DNA]</scope>
    <source>
        <strain evidence="2 3">KMB9</strain>
    </source>
</reference>
<dbReference type="Pfam" id="PF08668">
    <property type="entry name" value="HDOD"/>
    <property type="match status" value="1"/>
</dbReference>
<protein>
    <submittedName>
        <fullName evidence="2">HDOD domain-containing protein</fullName>
    </submittedName>
</protein>
<dbReference type="PANTHER" id="PTHR33525:SF3">
    <property type="entry name" value="RIBONUCLEASE Y"/>
    <property type="match status" value="1"/>
</dbReference>
<dbReference type="PANTHER" id="PTHR33525">
    <property type="match status" value="1"/>
</dbReference>
<dbReference type="InterPro" id="IPR006675">
    <property type="entry name" value="HDIG_dom"/>
</dbReference>
<dbReference type="PROSITE" id="PS51833">
    <property type="entry name" value="HDOD"/>
    <property type="match status" value="1"/>
</dbReference>
<gene>
    <name evidence="2" type="ORF">DU000_04745</name>
</gene>
<evidence type="ECO:0000313" key="3">
    <source>
        <dbReference type="Proteomes" id="UP000252357"/>
    </source>
</evidence>
<dbReference type="InterPro" id="IPR052340">
    <property type="entry name" value="RNase_Y/CdgJ"/>
</dbReference>
<organism evidence="2 3">
    <name type="scientific">Parvibium lacunae</name>
    <dbReference type="NCBI Taxonomy" id="1888893"/>
    <lineage>
        <taxon>Bacteria</taxon>
        <taxon>Pseudomonadati</taxon>
        <taxon>Pseudomonadota</taxon>
        <taxon>Betaproteobacteria</taxon>
        <taxon>Burkholderiales</taxon>
        <taxon>Alcaligenaceae</taxon>
        <taxon>Parvibium</taxon>
    </lineage>
</organism>
<dbReference type="EMBL" id="QPGB01000002">
    <property type="protein sequence ID" value="RCS58146.1"/>
    <property type="molecule type" value="Genomic_DNA"/>
</dbReference>
<feature type="domain" description="HDOD" evidence="1">
    <location>
        <begin position="27"/>
        <end position="221"/>
    </location>
</feature>
<dbReference type="Proteomes" id="UP000252357">
    <property type="component" value="Unassembled WGS sequence"/>
</dbReference>
<evidence type="ECO:0000313" key="2">
    <source>
        <dbReference type="EMBL" id="RCS58146.1"/>
    </source>
</evidence>
<dbReference type="NCBIfam" id="TIGR00277">
    <property type="entry name" value="HDIG"/>
    <property type="match status" value="1"/>
</dbReference>
<evidence type="ECO:0000259" key="1">
    <source>
        <dbReference type="PROSITE" id="PS51833"/>
    </source>
</evidence>
<dbReference type="SUPFAM" id="SSF109604">
    <property type="entry name" value="HD-domain/PDEase-like"/>
    <property type="match status" value="1"/>
</dbReference>
<keyword evidence="3" id="KW-1185">Reference proteome</keyword>
<dbReference type="Gene3D" id="1.10.3210.10">
    <property type="entry name" value="Hypothetical protein af1432"/>
    <property type="match status" value="1"/>
</dbReference>
<dbReference type="InterPro" id="IPR013976">
    <property type="entry name" value="HDOD"/>
</dbReference>